<dbReference type="InterPro" id="IPR036869">
    <property type="entry name" value="J_dom_sf"/>
</dbReference>
<keyword evidence="1" id="KW-0472">Membrane</keyword>
<gene>
    <name evidence="2" type="ORF">CPATCC_000799</name>
</gene>
<organism evidence="2 3">
    <name type="scientific">Cryptosporidium parvum</name>
    <dbReference type="NCBI Taxonomy" id="5807"/>
    <lineage>
        <taxon>Eukaryota</taxon>
        <taxon>Sar</taxon>
        <taxon>Alveolata</taxon>
        <taxon>Apicomplexa</taxon>
        <taxon>Conoidasida</taxon>
        <taxon>Coccidia</taxon>
        <taxon>Eucoccidiorida</taxon>
        <taxon>Eimeriorina</taxon>
        <taxon>Cryptosporidiidae</taxon>
        <taxon>Cryptosporidium</taxon>
    </lineage>
</organism>
<protein>
    <recommendedName>
        <fullName evidence="4">J domain-containing protein</fullName>
    </recommendedName>
</protein>
<dbReference type="SUPFAM" id="SSF46565">
    <property type="entry name" value="Chaperone J-domain"/>
    <property type="match status" value="1"/>
</dbReference>
<evidence type="ECO:0000256" key="1">
    <source>
        <dbReference type="SAM" id="Phobius"/>
    </source>
</evidence>
<reference evidence="2 3" key="1">
    <citation type="submission" date="2019-09" db="EMBL/GenBank/DDBJ databases">
        <title>Consistent, comparative and evidence-based genome assembly and annotation for Cryptosporidium parvum, C. hominis and C. tyzzeri.</title>
        <authorList>
            <person name="Baptista R.P."/>
            <person name="Li Y."/>
            <person name="Sateriale A."/>
            <person name="Ansell B."/>
            <person name="Jex A."/>
            <person name="Sanders M."/>
            <person name="Brooks K."/>
            <person name="Tracey A."/>
            <person name="Berriman M."/>
            <person name="Striepen B."/>
            <person name="Cotton J.A."/>
            <person name="Kissinger J.C."/>
        </authorList>
    </citation>
    <scope>NUCLEOTIDE SEQUENCE [LARGE SCALE GENOMIC DNA]</scope>
    <source>
        <strain evidence="2 3">IOWA-ATCC</strain>
    </source>
</reference>
<evidence type="ECO:0000313" key="2">
    <source>
        <dbReference type="EMBL" id="QOY43091.1"/>
    </source>
</evidence>
<proteinExistence type="predicted"/>
<dbReference type="AlphaFoldDB" id="A0A7S7RHQ2"/>
<keyword evidence="1" id="KW-0812">Transmembrane</keyword>
<accession>A0A7S7RHQ2</accession>
<evidence type="ECO:0008006" key="4">
    <source>
        <dbReference type="Google" id="ProtNLM"/>
    </source>
</evidence>
<dbReference type="EMBL" id="CP044421">
    <property type="protein sequence ID" value="QOY43091.1"/>
    <property type="molecule type" value="Genomic_DNA"/>
</dbReference>
<dbReference type="VEuPathDB" id="CryptoDB:CPATCC_0029400"/>
<dbReference type="Proteomes" id="UP000593906">
    <property type="component" value="Chromosome 2"/>
</dbReference>
<sequence>MDKGEPYGCRSKSVIKPEFKNFLYKPSIQKVNAIGNNVYICNFHGWKGGRNSQKCPECVEIEKKIMERLSHTKFKNVAGIDYIEGTNTLEGMRIWLRCNMGHKLIYAMKDISRGCRVCSSEKYLSPKYRNNAIKLDIKKEEEYRRKQGELIAEAKQIFEMKSNTNSGNQNIDLEVQECIDNHPNISYETAYALTYILKFGYEPYKLFQVPNIITSENKVSILKRINTYFRTQARLIHPDKSDHPRSADAFHILSNAYNQIKNYLENKIRVLEDQAKKQFDRQIPNCEDYGFHGCDPTTPDACSECYSRCGRQCEDFLWLSLEAVNFRMLPRAESQKECKLPSGKKSSRILCFTTAGRRHIDPTEQMIETMSISNPEDIEEGPAQVNEAENMVPDHLPGIDAVPMTQKMQEESKSSLYDTSAVTFRTSGEKGTLVSSIELERSGGKLPTNFENESNAKIITVCGAILLVSIGALFVVIIYKKRQKRAEDY</sequence>
<name>A0A7S7RHQ2_CRYPV</name>
<feature type="transmembrane region" description="Helical" evidence="1">
    <location>
        <begin position="458"/>
        <end position="479"/>
    </location>
</feature>
<evidence type="ECO:0000313" key="3">
    <source>
        <dbReference type="Proteomes" id="UP000593906"/>
    </source>
</evidence>
<dbReference type="Gene3D" id="1.10.287.110">
    <property type="entry name" value="DnaJ domain"/>
    <property type="match status" value="1"/>
</dbReference>
<keyword evidence="1" id="KW-1133">Transmembrane helix</keyword>